<dbReference type="Pfam" id="PF13484">
    <property type="entry name" value="Fer4_16"/>
    <property type="match status" value="1"/>
</dbReference>
<evidence type="ECO:0000313" key="4">
    <source>
        <dbReference type="Proteomes" id="UP000595897"/>
    </source>
</evidence>
<reference evidence="3 4" key="1">
    <citation type="submission" date="2020-11" db="EMBL/GenBank/DDBJ databases">
        <title>Draft genome sequencing of a Lachnospiraceae strain isolated from anoxic soil subjected to BSD treatment.</title>
        <authorList>
            <person name="Uek A."/>
            <person name="Tonouchi A."/>
        </authorList>
    </citation>
    <scope>NUCLEOTIDE SEQUENCE [LARGE SCALE GENOMIC DNA]</scope>
    <source>
        <strain evidence="3 4">TB5</strain>
    </source>
</reference>
<dbReference type="PROSITE" id="PS51379">
    <property type="entry name" value="4FE4S_FER_2"/>
    <property type="match status" value="1"/>
</dbReference>
<keyword evidence="1" id="KW-0004">4Fe-4S</keyword>
<feature type="domain" description="4Fe-4S ferredoxin-type" evidence="2">
    <location>
        <begin position="113"/>
        <end position="145"/>
    </location>
</feature>
<dbReference type="EMBL" id="AP024169">
    <property type="protein sequence ID" value="BCN31746.1"/>
    <property type="molecule type" value="Genomic_DNA"/>
</dbReference>
<dbReference type="RefSeq" id="WP_271712842.1">
    <property type="nucleotide sequence ID" value="NZ_AP024169.1"/>
</dbReference>
<gene>
    <name evidence="3" type="ORF">bsdtb5_30410</name>
</gene>
<dbReference type="GO" id="GO:0052693">
    <property type="term" value="F:epoxyqueuosine reductase activity"/>
    <property type="evidence" value="ECO:0007669"/>
    <property type="project" value="TreeGrafter"/>
</dbReference>
<evidence type="ECO:0000256" key="1">
    <source>
        <dbReference type="ARBA" id="ARBA00022485"/>
    </source>
</evidence>
<dbReference type="Proteomes" id="UP000595897">
    <property type="component" value="Chromosome"/>
</dbReference>
<organism evidence="3 4">
    <name type="scientific">Anaeromicropila herbilytica</name>
    <dbReference type="NCBI Taxonomy" id="2785025"/>
    <lineage>
        <taxon>Bacteria</taxon>
        <taxon>Bacillati</taxon>
        <taxon>Bacillota</taxon>
        <taxon>Clostridia</taxon>
        <taxon>Lachnospirales</taxon>
        <taxon>Lachnospiraceae</taxon>
        <taxon>Anaeromicropila</taxon>
    </lineage>
</organism>
<keyword evidence="1" id="KW-0479">Metal-binding</keyword>
<protein>
    <submittedName>
        <fullName evidence="3">Fe-S oxidoreductase</fullName>
    </submittedName>
</protein>
<dbReference type="InterPro" id="IPR004453">
    <property type="entry name" value="QueG"/>
</dbReference>
<keyword evidence="1" id="KW-0411">Iron-sulfur</keyword>
<dbReference type="AlphaFoldDB" id="A0A7R7IE93"/>
<keyword evidence="4" id="KW-1185">Reference proteome</keyword>
<dbReference type="GO" id="GO:0051539">
    <property type="term" value="F:4 iron, 4 sulfur cluster binding"/>
    <property type="evidence" value="ECO:0007669"/>
    <property type="project" value="UniProtKB-KW"/>
</dbReference>
<proteinExistence type="predicted"/>
<dbReference type="GO" id="GO:0008616">
    <property type="term" value="P:tRNA queuosine(34) biosynthetic process"/>
    <property type="evidence" value="ECO:0007669"/>
    <property type="project" value="InterPro"/>
</dbReference>
<accession>A0A7R7IE93</accession>
<evidence type="ECO:0000259" key="2">
    <source>
        <dbReference type="PROSITE" id="PS51379"/>
    </source>
</evidence>
<dbReference type="PANTHER" id="PTHR30002:SF4">
    <property type="entry name" value="EPOXYQUEUOSINE REDUCTASE"/>
    <property type="match status" value="1"/>
</dbReference>
<name>A0A7R7IE93_9FIRM</name>
<dbReference type="KEGG" id="ahb:bsdtb5_30410"/>
<dbReference type="PANTHER" id="PTHR30002">
    <property type="entry name" value="EPOXYQUEUOSINE REDUCTASE"/>
    <property type="match status" value="1"/>
</dbReference>
<evidence type="ECO:0000313" key="3">
    <source>
        <dbReference type="EMBL" id="BCN31746.1"/>
    </source>
</evidence>
<sequence>MANPKKSIPWGNSIIVCLEEYDKYHIPDPFDDFIQKFELFDDRLNYPKKHENKEVFESYLKQIGLRAEEVKIPKRWAAVKAGLGKFRNNNFIYGNHGSWVTIDTWIVDKELIYEKTLNNIRCICPANCNLCIKACPTGALSAPMQMDVTRCNAYLTYKSVSASGNKLNYSQCICDICQSVCPVNNKNETKSFKESLLLEKLFNLDCIFTMDESTFFKLLQPYYDNIDKDSFSIWKCNIIKSMVTNKAKNYVKYFLLALNDSDKNVRETAKLALDVKV</sequence>
<dbReference type="InterPro" id="IPR017896">
    <property type="entry name" value="4Fe4S_Fe-S-bd"/>
</dbReference>
<dbReference type="SUPFAM" id="SSF46548">
    <property type="entry name" value="alpha-helical ferredoxin"/>
    <property type="match status" value="1"/>
</dbReference>
<keyword evidence="1" id="KW-0408">Iron</keyword>